<feature type="region of interest" description="Disordered" evidence="1">
    <location>
        <begin position="40"/>
        <end position="66"/>
    </location>
</feature>
<organism evidence="2 3">
    <name type="scientific">Fusarium oxysporum f. sp. cubense</name>
    <dbReference type="NCBI Taxonomy" id="61366"/>
    <lineage>
        <taxon>Eukaryota</taxon>
        <taxon>Fungi</taxon>
        <taxon>Dikarya</taxon>
        <taxon>Ascomycota</taxon>
        <taxon>Pezizomycotina</taxon>
        <taxon>Sordariomycetes</taxon>
        <taxon>Hypocreomycetidae</taxon>
        <taxon>Hypocreales</taxon>
        <taxon>Nectriaceae</taxon>
        <taxon>Fusarium</taxon>
        <taxon>Fusarium oxysporum species complex</taxon>
    </lineage>
</organism>
<dbReference type="AlphaFoldDB" id="A0A5C6T953"/>
<evidence type="ECO:0000256" key="1">
    <source>
        <dbReference type="SAM" id="MobiDB-lite"/>
    </source>
</evidence>
<protein>
    <submittedName>
        <fullName evidence="2">Uncharacterized protein</fullName>
    </submittedName>
</protein>
<evidence type="ECO:0000313" key="2">
    <source>
        <dbReference type="EMBL" id="TXC07039.1"/>
    </source>
</evidence>
<evidence type="ECO:0000313" key="3">
    <source>
        <dbReference type="Proteomes" id="UP000321331"/>
    </source>
</evidence>
<name>A0A5C6T953_FUSOC</name>
<comment type="caution">
    <text evidence="2">The sequence shown here is derived from an EMBL/GenBank/DDBJ whole genome shotgun (WGS) entry which is preliminary data.</text>
</comment>
<proteinExistence type="predicted"/>
<feature type="compositionally biased region" description="Polar residues" evidence="1">
    <location>
        <begin position="43"/>
        <end position="59"/>
    </location>
</feature>
<dbReference type="EMBL" id="VMNF01000005">
    <property type="protein sequence ID" value="TXC07039.1"/>
    <property type="molecule type" value="Genomic_DNA"/>
</dbReference>
<dbReference type="Proteomes" id="UP000321331">
    <property type="component" value="Unassembled WGS sequence"/>
</dbReference>
<accession>A0A5C6T953</accession>
<gene>
    <name evidence="2" type="ORF">FocTR4_00002609</name>
</gene>
<reference evidence="2 3" key="1">
    <citation type="submission" date="2019-07" db="EMBL/GenBank/DDBJ databases">
        <title>The First High-Quality Draft Genome Sequence of the Causal Agent of the Current Panama Disease Epidemic.</title>
        <authorList>
            <person name="Warmington R.J."/>
            <person name="Kay W."/>
            <person name="Jeffries A."/>
            <person name="Bebber D."/>
            <person name="Moore K."/>
            <person name="Studholme D.J."/>
        </authorList>
    </citation>
    <scope>NUCLEOTIDE SEQUENCE [LARGE SCALE GENOMIC DNA]</scope>
    <source>
        <strain evidence="2 3">TR4</strain>
    </source>
</reference>
<sequence>DPVAAEGQFPSGRVGLFGWSQNQHWRSTHRVRLRSLLEEAQKPGQSSPAQRNLKQSNATLLRRNTE</sequence>
<feature type="non-terminal residue" evidence="2">
    <location>
        <position position="1"/>
    </location>
</feature>